<evidence type="ECO:0000313" key="5">
    <source>
        <dbReference type="EMBL" id="ELP33808.1"/>
    </source>
</evidence>
<dbReference type="PATRIC" id="fig|993516.3.peg.2073"/>
<proteinExistence type="inferred from homology"/>
<dbReference type="PANTHER" id="PTHR43140:SF1">
    <property type="entry name" value="TYPE I RESTRICTION ENZYME ECOKI SPECIFICITY SUBUNIT"/>
    <property type="match status" value="1"/>
</dbReference>
<organism evidence="5 6">
    <name type="scientific">Rhodopirellula baltica SWK14</name>
    <dbReference type="NCBI Taxonomy" id="993516"/>
    <lineage>
        <taxon>Bacteria</taxon>
        <taxon>Pseudomonadati</taxon>
        <taxon>Planctomycetota</taxon>
        <taxon>Planctomycetia</taxon>
        <taxon>Pirellulales</taxon>
        <taxon>Pirellulaceae</taxon>
        <taxon>Rhodopirellula</taxon>
    </lineage>
</organism>
<dbReference type="InterPro" id="IPR044946">
    <property type="entry name" value="Restrct_endonuc_typeI_TRD_sf"/>
</dbReference>
<dbReference type="InterPro" id="IPR000055">
    <property type="entry name" value="Restrct_endonuc_typeI_TRD"/>
</dbReference>
<dbReference type="Pfam" id="PF01420">
    <property type="entry name" value="Methylase_S"/>
    <property type="match status" value="1"/>
</dbReference>
<evidence type="ECO:0000256" key="3">
    <source>
        <dbReference type="ARBA" id="ARBA00023125"/>
    </source>
</evidence>
<evidence type="ECO:0000313" key="6">
    <source>
        <dbReference type="Proteomes" id="UP000010959"/>
    </source>
</evidence>
<keyword evidence="3" id="KW-0238">DNA-binding</keyword>
<evidence type="ECO:0000256" key="2">
    <source>
        <dbReference type="ARBA" id="ARBA00022747"/>
    </source>
</evidence>
<dbReference type="Gene3D" id="3.90.220.20">
    <property type="entry name" value="DNA methylase specificity domains"/>
    <property type="match status" value="2"/>
</dbReference>
<gene>
    <name evidence="5" type="ORF">RBSWK_01944</name>
</gene>
<accession>L7CIF8</accession>
<name>L7CIF8_RHOBT</name>
<dbReference type="AlphaFoldDB" id="L7CIF8"/>
<comment type="caution">
    <text evidence="5">The sequence shown here is derived from an EMBL/GenBank/DDBJ whole genome shotgun (WGS) entry which is preliminary data.</text>
</comment>
<dbReference type="EMBL" id="AMWG01000043">
    <property type="protein sequence ID" value="ELP33808.1"/>
    <property type="molecule type" value="Genomic_DNA"/>
</dbReference>
<dbReference type="Proteomes" id="UP000010959">
    <property type="component" value="Unassembled WGS sequence"/>
</dbReference>
<sequence length="497" mass="55845">MENGKAASVRGLMNGLGCGTTEFYVFRQRGALEQDYLFKFIRQESYRKLARAQMQSGVGQARVPKDFVLETTLPVPPLAEQSRIVSAIESLQERSSRARFLLSEVGPLIGQLRQSVLRDAFSGKLTADWRAEHLNVQPASELLSQVHEHDDGTKKRRRIKKKGTVPLPNDLFHELPESWAYATVDECLEQGFIIDYVDGNHGGLYPRKAEFGDEGIRFITAKQINDGVVDFESAPRLTEERAQQLQKGWARGGDVLLTHNATVGRVARTPKDMGTFLLGTSATYYRCNEAVLNSDYLYHVFCGPQWQGQLGSIMEQTTRNQVSIQKQGVFRVPVAPIEEQLEIARILDSAMAWLRSVESGLASMESSLTQLDQSILSKAFRGELVPQDPRDEPASELLARIRYQREEAAETKATNQRTKKTGSETTKRKAAMAKSRFDDDVKKQPYLATLLKESTEKLTPEELFDAADLPVTDFYKQLAWEIENGHISDDVKTLEAL</sequence>
<dbReference type="GO" id="GO:0009307">
    <property type="term" value="P:DNA restriction-modification system"/>
    <property type="evidence" value="ECO:0007669"/>
    <property type="project" value="UniProtKB-KW"/>
</dbReference>
<reference evidence="5 6" key="1">
    <citation type="journal article" date="2013" name="Mar. Genomics">
        <title>Expression of sulfatases in Rhodopirellula baltica and the diversity of sulfatases in the genus Rhodopirellula.</title>
        <authorList>
            <person name="Wegner C.E."/>
            <person name="Richter-Heitmann T."/>
            <person name="Klindworth A."/>
            <person name="Klockow C."/>
            <person name="Richter M."/>
            <person name="Achstetter T."/>
            <person name="Glockner F.O."/>
            <person name="Harder J."/>
        </authorList>
    </citation>
    <scope>NUCLEOTIDE SEQUENCE [LARGE SCALE GENOMIC DNA]</scope>
    <source>
        <strain evidence="5 6">SWK14</strain>
    </source>
</reference>
<evidence type="ECO:0000256" key="1">
    <source>
        <dbReference type="ARBA" id="ARBA00010923"/>
    </source>
</evidence>
<dbReference type="SUPFAM" id="SSF116734">
    <property type="entry name" value="DNA methylase specificity domain"/>
    <property type="match status" value="2"/>
</dbReference>
<protein>
    <recommendedName>
        <fullName evidence="4">Type I restriction modification DNA specificity domain-containing protein</fullName>
    </recommendedName>
</protein>
<comment type="similarity">
    <text evidence="1">Belongs to the type-I restriction system S methylase family.</text>
</comment>
<dbReference type="InterPro" id="IPR051212">
    <property type="entry name" value="Type-I_RE_S_subunit"/>
</dbReference>
<feature type="domain" description="Type I restriction modification DNA specificity" evidence="4">
    <location>
        <begin position="215"/>
        <end position="349"/>
    </location>
</feature>
<evidence type="ECO:0000259" key="4">
    <source>
        <dbReference type="Pfam" id="PF01420"/>
    </source>
</evidence>
<keyword evidence="2" id="KW-0680">Restriction system</keyword>
<dbReference type="GO" id="GO:0003677">
    <property type="term" value="F:DNA binding"/>
    <property type="evidence" value="ECO:0007669"/>
    <property type="project" value="UniProtKB-KW"/>
</dbReference>
<dbReference type="PANTHER" id="PTHR43140">
    <property type="entry name" value="TYPE-1 RESTRICTION ENZYME ECOKI SPECIFICITY PROTEIN"/>
    <property type="match status" value="1"/>
</dbReference>